<dbReference type="HOGENOM" id="CLU_3350910_0_0_1"/>
<dbReference type="Proteomes" id="UP000000589">
    <property type="component" value="Chromosome 5"/>
</dbReference>
<dbReference type="Ensembl" id="ENSMUST00000154408.8">
    <property type="protein sequence ID" value="ENSMUSP00000122224.2"/>
    <property type="gene ID" value="ENSMUSG00000029320.12"/>
</dbReference>
<dbReference type="OrthoDB" id="9821984at2759"/>
<name>Q810Q2_MOUSE</name>
<dbReference type="InterPro" id="IPR027825">
    <property type="entry name" value="DUF4522"/>
</dbReference>
<reference evidence="2" key="4">
    <citation type="submission" date="2025-05" db="UniProtKB">
        <authorList>
            <consortium name="Ensembl"/>
        </authorList>
    </citation>
    <scope>IDENTIFICATION</scope>
    <source>
        <strain evidence="2">C57BL/6J</strain>
    </source>
</reference>
<protein>
    <submittedName>
        <fullName evidence="1">1700016H13Rik protein</fullName>
    </submittedName>
    <submittedName>
        <fullName evidence="2">RIKEN cDNA 1700016H13 gene</fullName>
    </submittedName>
</protein>
<dbReference type="ExpressionAtlas" id="Q810Q2">
    <property type="expression patterns" value="baseline and differential"/>
</dbReference>
<dbReference type="GeneTree" id="ENSGT00390000015549"/>
<organism evidence="1">
    <name type="scientific">Mus musculus</name>
    <name type="common">Mouse</name>
    <dbReference type="NCBI Taxonomy" id="10090"/>
    <lineage>
        <taxon>Eukaryota</taxon>
        <taxon>Metazoa</taxon>
        <taxon>Chordata</taxon>
        <taxon>Craniata</taxon>
        <taxon>Vertebrata</taxon>
        <taxon>Euteleostomi</taxon>
        <taxon>Mammalia</taxon>
        <taxon>Eutheria</taxon>
        <taxon>Euarchontoglires</taxon>
        <taxon>Glires</taxon>
        <taxon>Rodentia</taxon>
        <taxon>Myomorpha</taxon>
        <taxon>Muroidea</taxon>
        <taxon>Muridae</taxon>
        <taxon>Murinae</taxon>
        <taxon>Mus</taxon>
        <taxon>Mus</taxon>
    </lineage>
</organism>
<evidence type="ECO:0000313" key="1">
    <source>
        <dbReference type="EMBL" id="AAH49644.1"/>
    </source>
</evidence>
<dbReference type="EMBL" id="BC049644">
    <property type="protein sequence ID" value="AAH49644.1"/>
    <property type="molecule type" value="mRNA"/>
</dbReference>
<reference evidence="2" key="3">
    <citation type="journal article" date="2011" name="PLoS Biol.">
        <title>Modernizing reference genome assemblies.</title>
        <authorList>
            <person name="Church D.M."/>
            <person name="Schneider V.A."/>
            <person name="Graves T."/>
            <person name="Auger K."/>
            <person name="Cunningham F."/>
            <person name="Bouk N."/>
            <person name="Chen H.C."/>
            <person name="Agarwala R."/>
            <person name="McLaren W.M."/>
            <person name="Ritchie G.R."/>
            <person name="Albracht D."/>
            <person name="Kremitzki M."/>
            <person name="Rock S."/>
            <person name="Kotkiewicz H."/>
            <person name="Kremitzki C."/>
            <person name="Wollam A."/>
            <person name="Trani L."/>
            <person name="Fulton L."/>
            <person name="Fulton R."/>
            <person name="Matthews L."/>
            <person name="Whitehead S."/>
            <person name="Chow W."/>
            <person name="Torrance J."/>
            <person name="Dunn M."/>
            <person name="Harden G."/>
            <person name="Threadgold G."/>
            <person name="Wood J."/>
            <person name="Collins J."/>
            <person name="Heath P."/>
            <person name="Griffiths G."/>
            <person name="Pelan S."/>
            <person name="Grafham D."/>
            <person name="Eichler E.E."/>
            <person name="Weinstock G."/>
            <person name="Mardis E.R."/>
            <person name="Wilson R.K."/>
            <person name="Howe K."/>
            <person name="Flicek P."/>
            <person name="Hubbard T."/>
        </authorList>
    </citation>
    <scope>NUCLEOTIDE SEQUENCE [LARGE SCALE GENOMIC DNA]</scope>
    <source>
        <strain evidence="2">C57BL/6J</strain>
    </source>
</reference>
<reference evidence="2 4" key="2">
    <citation type="journal article" date="2009" name="PLoS Biol.">
        <title>Lineage-specific biology revealed by a finished genome assembly of the mouse.</title>
        <authorList>
            <consortium name="Mouse Genome Sequencing Consortium"/>
            <person name="Church D.M."/>
            <person name="Goodstadt L."/>
            <person name="Hillier L.W."/>
            <person name="Zody M.C."/>
            <person name="Goldstein S."/>
            <person name="She X."/>
            <person name="Bult C.J."/>
            <person name="Agarwala R."/>
            <person name="Cherry J.L."/>
            <person name="DiCuccio M."/>
            <person name="Hlavina W."/>
            <person name="Kapustin Y."/>
            <person name="Meric P."/>
            <person name="Maglott D."/>
            <person name="Birtle Z."/>
            <person name="Marques A.C."/>
            <person name="Graves T."/>
            <person name="Zhou S."/>
            <person name="Teague B."/>
            <person name="Potamousis K."/>
            <person name="Churas C."/>
            <person name="Place M."/>
            <person name="Herschleb J."/>
            <person name="Runnheim R."/>
            <person name="Forrest D."/>
            <person name="Amos-Landgraf J."/>
            <person name="Schwartz D.C."/>
            <person name="Cheng Z."/>
            <person name="Lindblad-Toh K."/>
            <person name="Eichler E.E."/>
            <person name="Ponting C.P."/>
        </authorList>
    </citation>
    <scope>NUCLEOTIDE SEQUENCE [LARGE SCALE GENOMIC DNA]</scope>
    <source>
        <strain evidence="2 4">C57BL/6J</strain>
    </source>
</reference>
<keyword evidence="4" id="KW-1185">Reference proteome</keyword>
<dbReference type="VEuPathDB" id="HostDB:ENSMUSG00000029320"/>
<gene>
    <name evidence="1 2 3" type="primary">1700016H13Rik</name>
</gene>
<evidence type="ECO:0000313" key="3">
    <source>
        <dbReference type="MGI" id="MGI:1921468"/>
    </source>
</evidence>
<dbReference type="BioGRID-ORCS" id="74218">
    <property type="hits" value="0 hits in 77 CRISPR screens"/>
</dbReference>
<proteinExistence type="evidence at transcript level"/>
<dbReference type="AGR" id="MGI:1921468"/>
<dbReference type="GeneID" id="74218"/>
<dbReference type="Bgee" id="ENSMUSG00000029320">
    <property type="expression patterns" value="Expressed in seminiferous tubule of testis and 20 other cell types or tissues"/>
</dbReference>
<dbReference type="Ensembl" id="ENSMUST00000031261.11">
    <property type="protein sequence ID" value="ENSMUSP00000031261.5"/>
    <property type="gene ID" value="ENSMUSG00000029320.12"/>
</dbReference>
<evidence type="ECO:0000313" key="2">
    <source>
        <dbReference type="Ensembl" id="ENSMUSP00000031261.5"/>
    </source>
</evidence>
<reference evidence="1" key="1">
    <citation type="journal article" date="2004" name="Genome Res.">
        <title>The status, quality, and expansion of the NIH full-length cDNA project: the Mammalian Gene Collection (MGC).</title>
        <authorList>
            <consortium name="The MGC Project Team"/>
            <person name="Gerhard D.S."/>
            <person name="Wagner L."/>
            <person name="Feingold E.A."/>
            <person name="Shenmen C.M."/>
            <person name="Grouse L.H."/>
            <person name="Schuler G."/>
            <person name="Klein S.L."/>
            <person name="Old S."/>
            <person name="Rasooly R."/>
            <person name="Good P."/>
            <person name="Guyer M."/>
            <person name="Peck A.M."/>
            <person name="Derge J.G."/>
            <person name="Lipman D."/>
            <person name="Collins F.S."/>
            <person name="Jang W."/>
            <person name="Sherry S."/>
            <person name="Feolo M."/>
            <person name="Misquitta L."/>
            <person name="Lee E."/>
            <person name="Rotmistrovsky K."/>
            <person name="Greenhut S.F."/>
            <person name="Schaefer C.F."/>
            <person name="Buetow K."/>
            <person name="Bonner T.I."/>
            <person name="Haussler D."/>
            <person name="Kent J."/>
            <person name="Kiekhaus M."/>
            <person name="Furey T."/>
            <person name="Brent M."/>
            <person name="Prange C."/>
            <person name="Schreiber K."/>
            <person name="Shapiro N."/>
            <person name="Bhat N.K."/>
            <person name="Hopkins R.F."/>
            <person name="Hsie F."/>
            <person name="Driscoll T."/>
            <person name="Soares M.B."/>
            <person name="Casavant T.L."/>
            <person name="Scheetz T.E."/>
            <person name="Brown-stein M.J."/>
            <person name="Usdin T.B."/>
            <person name="Toshiyuki S."/>
            <person name="Carninci P."/>
            <person name="Piao Y."/>
            <person name="Dudekula D.B."/>
            <person name="Ko M.S."/>
            <person name="Kawakami K."/>
            <person name="Suzuki Y."/>
            <person name="Sugano S."/>
            <person name="Gruber C.E."/>
            <person name="Smith M.R."/>
            <person name="Simmons B."/>
            <person name="Moore T."/>
            <person name="Waterman R."/>
            <person name="Johnson S.L."/>
            <person name="Ruan Y."/>
            <person name="Wei C.L."/>
            <person name="Mathavan S."/>
            <person name="Gunaratne P.H."/>
            <person name="Wu J."/>
            <person name="Garcia A.M."/>
            <person name="Hulyk S.W."/>
            <person name="Fuh E."/>
            <person name="Yuan Y."/>
            <person name="Sneed A."/>
            <person name="Kowis C."/>
            <person name="Hodgson A."/>
            <person name="Muzny D.M."/>
            <person name="McPherson J."/>
            <person name="Gibbs R.A."/>
            <person name="Fahey J."/>
            <person name="Helton E."/>
            <person name="Ketteman M."/>
            <person name="Madan A."/>
            <person name="Rodrigues S."/>
            <person name="Sanchez A."/>
            <person name="Whiting M."/>
            <person name="Madari A."/>
            <person name="Young A.C."/>
            <person name="Wetherby K.D."/>
            <person name="Granite S.J."/>
            <person name="Kwong P.N."/>
            <person name="Brinkley C.P."/>
            <person name="Pearson R.L."/>
            <person name="Bouffard G.G."/>
            <person name="Blakesly R.W."/>
            <person name="Green E.D."/>
            <person name="Dickson M.C."/>
            <person name="Rodriguez A.C."/>
            <person name="Grimwood J."/>
            <person name="Schmutz J."/>
            <person name="Myers R.M."/>
            <person name="Butterfield Y.S."/>
            <person name="Griffith M."/>
            <person name="Griffith O.L."/>
            <person name="Krzywinski M.I."/>
            <person name="Liao N."/>
            <person name="Morin R."/>
            <person name="Morrin R."/>
            <person name="Palmquist D."/>
            <person name="Petrescu A.S."/>
            <person name="Skalska U."/>
            <person name="Smailus D.E."/>
            <person name="Stott J.M."/>
            <person name="Schnerch A."/>
            <person name="Schein J.E."/>
            <person name="Jones S.J."/>
            <person name="Holt R.A."/>
            <person name="Baross A."/>
            <person name="Marra M.A."/>
            <person name="Clifton S."/>
            <person name="Makowski K.A."/>
            <person name="Bosak S."/>
            <person name="Malek J."/>
        </authorList>
    </citation>
    <scope>NUCLEOTIDE SEQUENCE [LARGE SCALE MRNA]</scope>
    <source>
        <tissue evidence="1">Testis</tissue>
    </source>
</reference>
<dbReference type="MGI" id="MGI:1921468">
    <property type="gene designation" value="1700016H13Rik"/>
</dbReference>
<dbReference type="Pfam" id="PF15022">
    <property type="entry name" value="DUF4522"/>
    <property type="match status" value="1"/>
</dbReference>
<dbReference type="Ensembl" id="ENSMUST00000154096.4">
    <property type="protein sequence ID" value="ENSMUSP00000118111.2"/>
    <property type="gene ID" value="ENSMUSG00000029320.12"/>
</dbReference>
<accession>Q810Q2</accession>
<dbReference type="RefSeq" id="NP_083100.1">
    <property type="nucleotide sequence ID" value="NM_028824.1"/>
</dbReference>
<sequence length="37" mass="4121">MAYGLPRRNTVQTILKGSCYKVSHGTLRNSQRPGTQT</sequence>
<dbReference type="AlphaFoldDB" id="Q810Q2"/>
<evidence type="ECO:0000313" key="4">
    <source>
        <dbReference type="Proteomes" id="UP000000589"/>
    </source>
</evidence>